<dbReference type="FunCoup" id="A0A2Y9FYW9">
    <property type="interactions" value="273"/>
</dbReference>
<feature type="compositionally biased region" description="Low complexity" evidence="1">
    <location>
        <begin position="386"/>
        <end position="395"/>
    </location>
</feature>
<dbReference type="KEGG" id="tmu:101351168"/>
<feature type="compositionally biased region" description="Polar residues" evidence="1">
    <location>
        <begin position="470"/>
        <end position="495"/>
    </location>
</feature>
<reference evidence="3" key="1">
    <citation type="submission" date="2025-08" db="UniProtKB">
        <authorList>
            <consortium name="RefSeq"/>
        </authorList>
    </citation>
    <scope>IDENTIFICATION</scope>
</reference>
<dbReference type="GeneID" id="101351168"/>
<feature type="region of interest" description="Disordered" evidence="1">
    <location>
        <begin position="769"/>
        <end position="832"/>
    </location>
</feature>
<dbReference type="AlphaFoldDB" id="A0A2Y9FYW9"/>
<dbReference type="RefSeq" id="XP_012412760.2">
    <property type="nucleotide sequence ID" value="XM_012557306.2"/>
</dbReference>
<sequence>MRENYAALASLGTAELLPLSAFLSPTEPEGAMGGRSPADEEQEPHGQGGPWGGLPTCRLPLSALVQLVKEIPEFLFREVPGTESPKSGRASVDDARASPAAEPAGGLGSPGKESPEVLGSKPCVALCGPDRGKSHWSQERGSLGPGLSPGSSPLQGLIDCLREILVPGPQHPKVSPSRLHPHPTLSSWKFTGLEPAPGRPSPEVKVEAAPGACALRGRLGHVKQTPGASGAGQPRQQEEPGAQERGSGASRTSSSPLEALEACLKGIPLSVSSPPQLPTTSWSWSPQQGPLRSPRPKLRPHGLHSTEVTVGPLLPLGLQGPVRNHSACHPSLCGSPASSSSPSSSDGDLDFRSPEGSQGRRPGRGSPVESSLPQGLERCLRERPQPRAQPAWPWPSGAEPGTWTAHEEGAFAKPSPLHCLENSLEGMLPGQPLCFTCLASPSPSLSLSSSEGEDQRLEPEPGPPPLQGHVTVSTRQNGSGRCSTSKNRIHTSLPTAGSVVPPHAAPRLEGRPGPCQPAGPTHGPGACKPGRLEPGRGSPPVTGEVVVGCTLPEISGERKSPRGRRAPSSPLVPASSEGGFLATALPESPPLAPDARTRPPCPCVDLQQELRSLTAAVSGKLDWLATTLASLSRDMAAMKDQVNWVRRHLQGHKLKGWGSWPTPRAHRCPPYRRPLGPARPRPKLLRGPGEGGSAGPPTRRRPSEAPPALATPSGPARGCAARTMQPPESPFPSPEPAALSRPTTPPPEAVAEVGPPPVVAVPTTILTRPMDAGGAQGTVPKGTWGGGCGDPKVGALSSSPVLLRMPPLPPPAPGGPSHPAIPAPVDPFSSPF</sequence>
<feature type="region of interest" description="Disordered" evidence="1">
    <location>
        <begin position="443"/>
        <end position="597"/>
    </location>
</feature>
<feature type="region of interest" description="Disordered" evidence="1">
    <location>
        <begin position="18"/>
        <end position="55"/>
    </location>
</feature>
<feature type="compositionally biased region" description="Low complexity" evidence="1">
    <location>
        <begin position="354"/>
        <end position="367"/>
    </location>
</feature>
<dbReference type="PANTHER" id="PTHR22740">
    <property type="entry name" value="PROTEIN KRBA1"/>
    <property type="match status" value="1"/>
</dbReference>
<feature type="compositionally biased region" description="Low complexity" evidence="1">
    <location>
        <begin position="141"/>
        <end position="151"/>
    </location>
</feature>
<name>A0A2Y9FYW9_TRIMA</name>
<dbReference type="InterPro" id="IPR040095">
    <property type="entry name" value="KRBA1"/>
</dbReference>
<accession>A0A2Y9FYW9</accession>
<protein>
    <submittedName>
        <fullName evidence="3">LOW QUALITY PROTEIN: protein KRBA1</fullName>
    </submittedName>
</protein>
<feature type="compositionally biased region" description="Low complexity" evidence="1">
    <location>
        <begin position="311"/>
        <end position="321"/>
    </location>
</feature>
<feature type="region of interest" description="Disordered" evidence="1">
    <location>
        <begin position="167"/>
        <end position="407"/>
    </location>
</feature>
<proteinExistence type="predicted"/>
<dbReference type="InterPro" id="IPR029317">
    <property type="entry name" value="KRBA1_rpt"/>
</dbReference>
<feature type="compositionally biased region" description="Polar residues" evidence="1">
    <location>
        <begin position="270"/>
        <end position="290"/>
    </location>
</feature>
<evidence type="ECO:0000313" key="3">
    <source>
        <dbReference type="RefSeq" id="XP_012412760.2"/>
    </source>
</evidence>
<gene>
    <name evidence="3" type="primary">KRBA1</name>
</gene>
<dbReference type="Pfam" id="PF15287">
    <property type="entry name" value="KRBA1"/>
    <property type="match status" value="4"/>
</dbReference>
<evidence type="ECO:0000256" key="1">
    <source>
        <dbReference type="SAM" id="MobiDB-lite"/>
    </source>
</evidence>
<dbReference type="PANTHER" id="PTHR22740:SF3">
    <property type="entry name" value="PROTEIN KRBA1"/>
    <property type="match status" value="1"/>
</dbReference>
<dbReference type="STRING" id="127582.A0A2Y9FYW9"/>
<dbReference type="Proteomes" id="UP000248480">
    <property type="component" value="Unplaced"/>
</dbReference>
<feature type="compositionally biased region" description="Pro residues" evidence="1">
    <location>
        <begin position="743"/>
        <end position="756"/>
    </location>
</feature>
<feature type="region of interest" description="Disordered" evidence="1">
    <location>
        <begin position="76"/>
        <end position="151"/>
    </location>
</feature>
<dbReference type="CTD" id="84626"/>
<dbReference type="SMART" id="SM01258">
    <property type="entry name" value="KRBA1"/>
    <property type="match status" value="4"/>
</dbReference>
<feature type="compositionally biased region" description="Low complexity" evidence="1">
    <location>
        <begin position="335"/>
        <end position="345"/>
    </location>
</feature>
<dbReference type="InParanoid" id="A0A2Y9FYW9"/>
<evidence type="ECO:0000313" key="2">
    <source>
        <dbReference type="Proteomes" id="UP000248480"/>
    </source>
</evidence>
<keyword evidence="2" id="KW-1185">Reference proteome</keyword>
<organism evidence="2 3">
    <name type="scientific">Trichechus manatus latirostris</name>
    <name type="common">Florida manatee</name>
    <dbReference type="NCBI Taxonomy" id="127582"/>
    <lineage>
        <taxon>Eukaryota</taxon>
        <taxon>Metazoa</taxon>
        <taxon>Chordata</taxon>
        <taxon>Craniata</taxon>
        <taxon>Vertebrata</taxon>
        <taxon>Euteleostomi</taxon>
        <taxon>Mammalia</taxon>
        <taxon>Eutheria</taxon>
        <taxon>Afrotheria</taxon>
        <taxon>Sirenia</taxon>
        <taxon>Trichechidae</taxon>
        <taxon>Trichechus</taxon>
    </lineage>
</organism>
<feature type="compositionally biased region" description="Low complexity" evidence="1">
    <location>
        <begin position="796"/>
        <end position="805"/>
    </location>
</feature>
<feature type="region of interest" description="Disordered" evidence="1">
    <location>
        <begin position="654"/>
        <end position="756"/>
    </location>
</feature>
<feature type="compositionally biased region" description="Pro residues" evidence="1">
    <location>
        <begin position="806"/>
        <end position="825"/>
    </location>
</feature>